<evidence type="ECO:0000313" key="2">
    <source>
        <dbReference type="Proteomes" id="UP001057402"/>
    </source>
</evidence>
<gene>
    <name evidence="1" type="ORF">MLD38_023333</name>
</gene>
<sequence>MQSGGWSSTPQQQPQRHPNVTCEIEHSIMVSALADVISGTRRRVFIVSSEAGVCRQCNIEGCLGCDFFPTPVTGKGQAEGCSENKKDVLPMSSCGRAMRRKYRGVRQRPWGKWAAEIRDPWRATRVWLGTFQEAEDAARAYDRAAVEFRGPRAKLNFPDEDHSLNFSRWQLQQQQHQMTIPRAGIPEEAYGNSDGVRVGNGNTRGVEEMGRPKADGFRPRLFPGFE</sequence>
<reference evidence="2" key="1">
    <citation type="journal article" date="2023" name="Front. Plant Sci.">
        <title>Chromosomal-level genome assembly of Melastoma candidum provides insights into trichome evolution.</title>
        <authorList>
            <person name="Zhong Y."/>
            <person name="Wu W."/>
            <person name="Sun C."/>
            <person name="Zou P."/>
            <person name="Liu Y."/>
            <person name="Dai S."/>
            <person name="Zhou R."/>
        </authorList>
    </citation>
    <scope>NUCLEOTIDE SEQUENCE [LARGE SCALE GENOMIC DNA]</scope>
</reference>
<keyword evidence="2" id="KW-1185">Reference proteome</keyword>
<protein>
    <submittedName>
        <fullName evidence="1">Uncharacterized protein</fullName>
    </submittedName>
</protein>
<accession>A0ACB9QP01</accession>
<comment type="caution">
    <text evidence="1">The sequence shown here is derived from an EMBL/GenBank/DDBJ whole genome shotgun (WGS) entry which is preliminary data.</text>
</comment>
<dbReference type="Proteomes" id="UP001057402">
    <property type="component" value="Chromosome 6"/>
</dbReference>
<evidence type="ECO:0000313" key="1">
    <source>
        <dbReference type="EMBL" id="KAI4367617.1"/>
    </source>
</evidence>
<dbReference type="EMBL" id="CM042885">
    <property type="protein sequence ID" value="KAI4367617.1"/>
    <property type="molecule type" value="Genomic_DNA"/>
</dbReference>
<name>A0ACB9QP01_9MYRT</name>
<organism evidence="1 2">
    <name type="scientific">Melastoma candidum</name>
    <dbReference type="NCBI Taxonomy" id="119954"/>
    <lineage>
        <taxon>Eukaryota</taxon>
        <taxon>Viridiplantae</taxon>
        <taxon>Streptophyta</taxon>
        <taxon>Embryophyta</taxon>
        <taxon>Tracheophyta</taxon>
        <taxon>Spermatophyta</taxon>
        <taxon>Magnoliopsida</taxon>
        <taxon>eudicotyledons</taxon>
        <taxon>Gunneridae</taxon>
        <taxon>Pentapetalae</taxon>
        <taxon>rosids</taxon>
        <taxon>malvids</taxon>
        <taxon>Myrtales</taxon>
        <taxon>Melastomataceae</taxon>
        <taxon>Melastomatoideae</taxon>
        <taxon>Melastomateae</taxon>
        <taxon>Melastoma</taxon>
    </lineage>
</organism>
<proteinExistence type="predicted"/>